<evidence type="ECO:0000256" key="1">
    <source>
        <dbReference type="SAM" id="MobiDB-lite"/>
    </source>
</evidence>
<dbReference type="PANTHER" id="PTHR43162:SF1">
    <property type="entry name" value="PRESTALK A DIFFERENTIATION PROTEIN A"/>
    <property type="match status" value="1"/>
</dbReference>
<dbReference type="OrthoDB" id="3207931at2"/>
<proteinExistence type="predicted"/>
<accession>A0A5S4F327</accession>
<sequence length="189" mass="19991">MQIASPPDLVEVVEGDLTRPKTVAPALDGVKLVFLFPVPETVAEIVDLAAAAGVRRIVALSCGSAGHGDGHHLAVERAVAASRLEWTCLRPYGLMSNALLWAPDVRAASVVRAPHGRFCYPHVHPADVAAVAVSGRHLHHLRPRGAHPGRAGTTDRGGDRPAPQIPGAERPRDPRAMGIMGMVGRGYRS</sequence>
<dbReference type="InterPro" id="IPR051604">
    <property type="entry name" value="Ergot_Alk_Oxidoreductase"/>
</dbReference>
<dbReference type="SUPFAM" id="SSF51735">
    <property type="entry name" value="NAD(P)-binding Rossmann-fold domains"/>
    <property type="match status" value="1"/>
</dbReference>
<dbReference type="Proteomes" id="UP000309128">
    <property type="component" value="Unassembled WGS sequence"/>
</dbReference>
<dbReference type="AlphaFoldDB" id="A0A5S4F327"/>
<dbReference type="PANTHER" id="PTHR43162">
    <property type="match status" value="1"/>
</dbReference>
<comment type="caution">
    <text evidence="3">The sequence shown here is derived from an EMBL/GenBank/DDBJ whole genome shotgun (WGS) entry which is preliminary data.</text>
</comment>
<evidence type="ECO:0000259" key="2">
    <source>
        <dbReference type="Pfam" id="PF13460"/>
    </source>
</evidence>
<name>A0A5S4F327_9ACTN</name>
<dbReference type="InterPro" id="IPR036291">
    <property type="entry name" value="NAD(P)-bd_dom_sf"/>
</dbReference>
<reference evidence="3 4" key="1">
    <citation type="submission" date="2019-05" db="EMBL/GenBank/DDBJ databases">
        <title>Draft genome sequence of Nonomuraea turkmeniaca DSM 43926.</title>
        <authorList>
            <person name="Saricaoglu S."/>
            <person name="Isik K."/>
        </authorList>
    </citation>
    <scope>NUCLEOTIDE SEQUENCE [LARGE SCALE GENOMIC DNA]</scope>
    <source>
        <strain evidence="3 4">DSM 43926</strain>
    </source>
</reference>
<feature type="domain" description="NAD(P)-binding" evidence="2">
    <location>
        <begin position="8"/>
        <end position="133"/>
    </location>
</feature>
<evidence type="ECO:0000313" key="3">
    <source>
        <dbReference type="EMBL" id="TMR10299.1"/>
    </source>
</evidence>
<evidence type="ECO:0000313" key="4">
    <source>
        <dbReference type="Proteomes" id="UP000309128"/>
    </source>
</evidence>
<dbReference type="Pfam" id="PF13460">
    <property type="entry name" value="NAD_binding_10"/>
    <property type="match status" value="1"/>
</dbReference>
<dbReference type="EMBL" id="VCKY01000197">
    <property type="protein sequence ID" value="TMR10299.1"/>
    <property type="molecule type" value="Genomic_DNA"/>
</dbReference>
<feature type="region of interest" description="Disordered" evidence="1">
    <location>
        <begin position="140"/>
        <end position="189"/>
    </location>
</feature>
<protein>
    <recommendedName>
        <fullName evidence="2">NAD(P)-binding domain-containing protein</fullName>
    </recommendedName>
</protein>
<organism evidence="3 4">
    <name type="scientific">Nonomuraea turkmeniaca</name>
    <dbReference type="NCBI Taxonomy" id="103838"/>
    <lineage>
        <taxon>Bacteria</taxon>
        <taxon>Bacillati</taxon>
        <taxon>Actinomycetota</taxon>
        <taxon>Actinomycetes</taxon>
        <taxon>Streptosporangiales</taxon>
        <taxon>Streptosporangiaceae</taxon>
        <taxon>Nonomuraea</taxon>
    </lineage>
</organism>
<keyword evidence="4" id="KW-1185">Reference proteome</keyword>
<dbReference type="Gene3D" id="3.90.25.10">
    <property type="entry name" value="UDP-galactose 4-epimerase, domain 1"/>
    <property type="match status" value="1"/>
</dbReference>
<dbReference type="InterPro" id="IPR016040">
    <property type="entry name" value="NAD(P)-bd_dom"/>
</dbReference>
<gene>
    <name evidence="3" type="ORF">ETD86_40165</name>
</gene>
<dbReference type="Gene3D" id="3.40.50.720">
    <property type="entry name" value="NAD(P)-binding Rossmann-like Domain"/>
    <property type="match status" value="1"/>
</dbReference>